<evidence type="ECO:0000256" key="12">
    <source>
        <dbReference type="SAM" id="MobiDB-lite"/>
    </source>
</evidence>
<dbReference type="Gene3D" id="3.40.50.300">
    <property type="entry name" value="P-loop containing nucleotide triphosphate hydrolases"/>
    <property type="match status" value="1"/>
</dbReference>
<dbReference type="GO" id="GO:0006270">
    <property type="term" value="P:DNA replication initiation"/>
    <property type="evidence" value="ECO:0007669"/>
    <property type="project" value="UniProtKB-UniRule"/>
</dbReference>
<dbReference type="SMART" id="SM00760">
    <property type="entry name" value="Bac_DnaA_C"/>
    <property type="match status" value="1"/>
</dbReference>
<feature type="region of interest" description="Domain I, interacts with DnaA modulators" evidence="8">
    <location>
        <begin position="1"/>
        <end position="99"/>
    </location>
</feature>
<evidence type="ECO:0000256" key="11">
    <source>
        <dbReference type="RuleBase" id="RU004227"/>
    </source>
</evidence>
<feature type="binding site" evidence="8">
    <location>
        <position position="178"/>
    </location>
    <ligand>
        <name>ATP</name>
        <dbReference type="ChEBI" id="CHEBI:30616"/>
    </ligand>
</feature>
<dbReference type="CDD" id="cd00009">
    <property type="entry name" value="AAA"/>
    <property type="match status" value="1"/>
</dbReference>
<comment type="subcellular location">
    <subcellularLocation>
        <location evidence="8">Cytoplasm</location>
    </subcellularLocation>
</comment>
<dbReference type="FunCoup" id="W0RGT3">
    <property type="interactions" value="456"/>
</dbReference>
<evidence type="ECO:0000256" key="9">
    <source>
        <dbReference type="NCBIfam" id="TIGR00362"/>
    </source>
</evidence>
<dbReference type="GO" id="GO:0005524">
    <property type="term" value="F:ATP binding"/>
    <property type="evidence" value="ECO:0007669"/>
    <property type="project" value="UniProtKB-UniRule"/>
</dbReference>
<dbReference type="SUPFAM" id="SSF48295">
    <property type="entry name" value="TrpR-like"/>
    <property type="match status" value="1"/>
</dbReference>
<dbReference type="InParanoid" id="W0RGT3"/>
<dbReference type="AlphaFoldDB" id="W0RGT3"/>
<dbReference type="InterPro" id="IPR013159">
    <property type="entry name" value="DnaA_C"/>
</dbReference>
<dbReference type="InterPro" id="IPR024633">
    <property type="entry name" value="DnaA_N_dom"/>
</dbReference>
<evidence type="ECO:0000256" key="5">
    <source>
        <dbReference type="ARBA" id="ARBA00022840"/>
    </source>
</evidence>
<keyword evidence="5 8" id="KW-0067">ATP-binding</keyword>
<keyword evidence="16" id="KW-1185">Reference proteome</keyword>
<dbReference type="HOGENOM" id="CLU_026910_3_1_0"/>
<dbReference type="EMBL" id="CP007128">
    <property type="protein sequence ID" value="AHG88608.1"/>
    <property type="molecule type" value="Genomic_DNA"/>
</dbReference>
<dbReference type="Pfam" id="PF00308">
    <property type="entry name" value="Bac_DnaA"/>
    <property type="match status" value="1"/>
</dbReference>
<dbReference type="HAMAP" id="MF_00377">
    <property type="entry name" value="DnaA_bact"/>
    <property type="match status" value="1"/>
</dbReference>
<comment type="caution">
    <text evidence="8">Lacks conserved residue(s) required for the propagation of feature annotation.</text>
</comment>
<dbReference type="GO" id="GO:0005886">
    <property type="term" value="C:plasma membrane"/>
    <property type="evidence" value="ECO:0007669"/>
    <property type="project" value="TreeGrafter"/>
</dbReference>
<keyword evidence="2 8" id="KW-0963">Cytoplasm</keyword>
<feature type="region of interest" description="Disordered" evidence="12">
    <location>
        <begin position="95"/>
        <end position="127"/>
    </location>
</feature>
<keyword evidence="3 8" id="KW-0235">DNA replication</keyword>
<dbReference type="GO" id="GO:0003688">
    <property type="term" value="F:DNA replication origin binding"/>
    <property type="evidence" value="ECO:0007669"/>
    <property type="project" value="UniProtKB-UniRule"/>
</dbReference>
<organism evidence="15 16">
    <name type="scientific">Gemmatirosa kalamazoonensis</name>
    <dbReference type="NCBI Taxonomy" id="861299"/>
    <lineage>
        <taxon>Bacteria</taxon>
        <taxon>Pseudomonadati</taxon>
        <taxon>Gemmatimonadota</taxon>
        <taxon>Gemmatimonadia</taxon>
        <taxon>Gemmatimonadales</taxon>
        <taxon>Gemmatimonadaceae</taxon>
        <taxon>Gemmatirosa</taxon>
    </lineage>
</organism>
<comment type="function">
    <text evidence="8 10">Plays an essential role in the initiation and regulation of chromosomal replication. ATP-DnaA binds to the origin of replication (oriC) to initiate formation of the DNA replication initiation complex once per cell cycle. Binds the DnaA box (a 9 base pair repeat at the origin) and separates the double-stranded (ds)DNA. Forms a right-handed helical filament on oriC DNA; dsDNA binds to the exterior of the filament while single-stranded (ss)DNA is stabiized in the filament's interior. The ATP-DnaA-oriC complex binds and stabilizes one strand of the AT-rich DNA unwinding element (DUE), permitting loading of DNA polymerase. After initiation quickly degrades to an ADP-DnaA complex that is not apt for DNA replication. Binds acidic phospholipids.</text>
</comment>
<dbReference type="InterPro" id="IPR013317">
    <property type="entry name" value="DnaA_dom"/>
</dbReference>
<evidence type="ECO:0000256" key="10">
    <source>
        <dbReference type="RuleBase" id="RU000577"/>
    </source>
</evidence>
<dbReference type="NCBIfam" id="TIGR00362">
    <property type="entry name" value="DnaA"/>
    <property type="match status" value="1"/>
</dbReference>
<dbReference type="STRING" id="861299.J421_1071"/>
<evidence type="ECO:0000259" key="13">
    <source>
        <dbReference type="SMART" id="SM00382"/>
    </source>
</evidence>
<dbReference type="PANTHER" id="PTHR30050">
    <property type="entry name" value="CHROMOSOMAL REPLICATION INITIATOR PROTEIN DNAA"/>
    <property type="match status" value="1"/>
</dbReference>
<comment type="similarity">
    <text evidence="1 8 11">Belongs to the DnaA family.</text>
</comment>
<feature type="binding site" evidence="8">
    <location>
        <position position="181"/>
    </location>
    <ligand>
        <name>ATP</name>
        <dbReference type="ChEBI" id="CHEBI:30616"/>
    </ligand>
</feature>
<keyword evidence="6 8" id="KW-0446">Lipid-binding</keyword>
<dbReference type="Gene3D" id="1.10.1750.10">
    <property type="match status" value="1"/>
</dbReference>
<name>W0RGT3_9BACT</name>
<feature type="domain" description="AAA+ ATPase" evidence="13">
    <location>
        <begin position="167"/>
        <end position="298"/>
    </location>
</feature>
<keyword evidence="7 8" id="KW-0238">DNA-binding</keyword>
<dbReference type="eggNOG" id="COG0593">
    <property type="taxonomic scope" value="Bacteria"/>
</dbReference>
<dbReference type="RefSeq" id="WP_025410136.1">
    <property type="nucleotide sequence ID" value="NZ_CP007128.1"/>
</dbReference>
<dbReference type="InterPro" id="IPR038454">
    <property type="entry name" value="DnaA_N_sf"/>
</dbReference>
<evidence type="ECO:0000259" key="14">
    <source>
        <dbReference type="SMART" id="SM00760"/>
    </source>
</evidence>
<gene>
    <name evidence="8" type="primary">dnaA</name>
    <name evidence="15" type="ORF">J421_1071</name>
</gene>
<dbReference type="SMART" id="SM00382">
    <property type="entry name" value="AAA"/>
    <property type="match status" value="1"/>
</dbReference>
<evidence type="ECO:0000256" key="1">
    <source>
        <dbReference type="ARBA" id="ARBA00006583"/>
    </source>
</evidence>
<feature type="region of interest" description="Domain IV, binds dsDNA" evidence="8">
    <location>
        <begin position="353"/>
        <end position="508"/>
    </location>
</feature>
<evidence type="ECO:0000256" key="3">
    <source>
        <dbReference type="ARBA" id="ARBA00022705"/>
    </source>
</evidence>
<evidence type="ECO:0000313" key="15">
    <source>
        <dbReference type="EMBL" id="AHG88608.1"/>
    </source>
</evidence>
<reference evidence="15 16" key="1">
    <citation type="journal article" date="2014" name="Genome Announc.">
        <title>Genome Sequence and Methylome of Soil Bacterium Gemmatirosa kalamazoonensis KBS708T, a Member of the Rarely Cultivated Gemmatimonadetes Phylum.</title>
        <authorList>
            <person name="Debruyn J.M."/>
            <person name="Radosevich M."/>
            <person name="Wommack K.E."/>
            <person name="Polson S.W."/>
            <person name="Hauser L.J."/>
            <person name="Fawaz M.N."/>
            <person name="Korlach J."/>
            <person name="Tsai Y.C."/>
        </authorList>
    </citation>
    <scope>NUCLEOTIDE SEQUENCE [LARGE SCALE GENOMIC DNA]</scope>
    <source>
        <strain evidence="15 16">KBS708</strain>
    </source>
</reference>
<proteinExistence type="inferred from homology"/>
<protein>
    <recommendedName>
        <fullName evidence="8 9">Chromosomal replication initiator protein DnaA</fullName>
    </recommendedName>
</protein>
<dbReference type="FunFam" id="3.40.50.300:FF:000668">
    <property type="entry name" value="Chromosomal replication initiator protein DnaA"/>
    <property type="match status" value="1"/>
</dbReference>
<dbReference type="Pfam" id="PF11638">
    <property type="entry name" value="DnaA_N"/>
    <property type="match status" value="1"/>
</dbReference>
<dbReference type="KEGG" id="gba:J421_1071"/>
<dbReference type="InterPro" id="IPR001957">
    <property type="entry name" value="Chromosome_initiator_DnaA"/>
</dbReference>
<sequence length="508" mass="56244">MSLSAAEVWERLLLRARAELPESTYRTWLEPTEALALDGDTIVIGAPDQFAADWNESKHAALLASFGPVALGHPVAVTFKVHEDRKKRAQMDFLVEPPPAPARDSGLGTRDSGAGRVASPESRVPTQQRVVSAPLNPRYTFDHFVIGKSNDVAAAAALGAAQAPGKVYNPLFIYGDTGLGKTHLIQAVAHALLERNPHTRVTYVNTEQFTNEFVAAIQGRTTLDFRRRYRETDLLLVDDVQFLRGKETTQEEFFHTFNAIYEAGRQICLTSDRPPKEIPGLEGRLVSRFEWGMVTNVDLPEFEHRVAILRKKAELDHLESSIPDEVIEFIAEHVTSSVRELEGSIIKLLAFASLKHKDITIELAREALRDKIRSEDAIGIGTRDSGLGTRGGLGSRVYTASPTTKFAQHAALSVMTIQQMVAAEWGVTPEGLQSKTRTKTLTTPRQVAMLLCRELLGLQLVEIGNAFGGRDHSTVIHSLERAAEMIGEDERFRARVEKVRGMLETLRT</sequence>
<comment type="subunit">
    <text evidence="8">Oligomerizes as a right-handed, spiral filament on DNA at oriC.</text>
</comment>
<dbReference type="Gene3D" id="3.30.300.180">
    <property type="match status" value="1"/>
</dbReference>
<evidence type="ECO:0000256" key="2">
    <source>
        <dbReference type="ARBA" id="ARBA00022490"/>
    </source>
</evidence>
<comment type="domain">
    <text evidence="8">Domain I is involved in oligomerization and binding regulators, domain II is flexibile and of varying length in different bacteria, domain III forms the AAA+ region, while domain IV binds dsDNA.</text>
</comment>
<keyword evidence="4 8" id="KW-0547">Nucleotide-binding</keyword>
<dbReference type="Proteomes" id="UP000019151">
    <property type="component" value="Chromosome"/>
</dbReference>
<feature type="domain" description="Chromosomal replication initiator DnaA C-terminal" evidence="14">
    <location>
        <begin position="413"/>
        <end position="482"/>
    </location>
</feature>
<dbReference type="InterPro" id="IPR003593">
    <property type="entry name" value="AAA+_ATPase"/>
</dbReference>
<evidence type="ECO:0000313" key="16">
    <source>
        <dbReference type="Proteomes" id="UP000019151"/>
    </source>
</evidence>
<evidence type="ECO:0000256" key="8">
    <source>
        <dbReference type="HAMAP-Rule" id="MF_00377"/>
    </source>
</evidence>
<dbReference type="InterPro" id="IPR010921">
    <property type="entry name" value="Trp_repressor/repl_initiator"/>
</dbReference>
<evidence type="ECO:0000256" key="4">
    <source>
        <dbReference type="ARBA" id="ARBA00022741"/>
    </source>
</evidence>
<dbReference type="InterPro" id="IPR020591">
    <property type="entry name" value="Chromosome_initiator_DnaA-like"/>
</dbReference>
<evidence type="ECO:0000256" key="7">
    <source>
        <dbReference type="ARBA" id="ARBA00023125"/>
    </source>
</evidence>
<dbReference type="GO" id="GO:0005737">
    <property type="term" value="C:cytoplasm"/>
    <property type="evidence" value="ECO:0007669"/>
    <property type="project" value="UniProtKB-SubCell"/>
</dbReference>
<feature type="binding site" evidence="8">
    <location>
        <position position="182"/>
    </location>
    <ligand>
        <name>ATP</name>
        <dbReference type="ChEBI" id="CHEBI:30616"/>
    </ligand>
</feature>
<dbReference type="GO" id="GO:0006275">
    <property type="term" value="P:regulation of DNA replication"/>
    <property type="evidence" value="ECO:0007669"/>
    <property type="project" value="UniProtKB-UniRule"/>
</dbReference>
<dbReference type="PANTHER" id="PTHR30050:SF2">
    <property type="entry name" value="CHROMOSOMAL REPLICATION INITIATOR PROTEIN DNAA"/>
    <property type="match status" value="1"/>
</dbReference>
<accession>W0RGT3</accession>
<dbReference type="SUPFAM" id="SSF52540">
    <property type="entry name" value="P-loop containing nucleoside triphosphate hydrolases"/>
    <property type="match status" value="1"/>
</dbReference>
<dbReference type="Gene3D" id="1.10.8.60">
    <property type="match status" value="1"/>
</dbReference>
<dbReference type="CDD" id="cd06571">
    <property type="entry name" value="Bac_DnaA_C"/>
    <property type="match status" value="1"/>
</dbReference>
<dbReference type="OrthoDB" id="9807019at2"/>
<dbReference type="Pfam" id="PF08299">
    <property type="entry name" value="Bac_DnaA_C"/>
    <property type="match status" value="1"/>
</dbReference>
<dbReference type="InterPro" id="IPR027417">
    <property type="entry name" value="P-loop_NTPase"/>
</dbReference>
<dbReference type="PATRIC" id="fig|861299.3.peg.1086"/>
<feature type="binding site" evidence="8">
    <location>
        <position position="180"/>
    </location>
    <ligand>
        <name>ATP</name>
        <dbReference type="ChEBI" id="CHEBI:30616"/>
    </ligand>
</feature>
<dbReference type="GO" id="GO:0008289">
    <property type="term" value="F:lipid binding"/>
    <property type="evidence" value="ECO:0007669"/>
    <property type="project" value="UniProtKB-KW"/>
</dbReference>
<dbReference type="PRINTS" id="PR00051">
    <property type="entry name" value="DNAA"/>
</dbReference>
<evidence type="ECO:0000256" key="6">
    <source>
        <dbReference type="ARBA" id="ARBA00023121"/>
    </source>
</evidence>